<evidence type="ECO:0000313" key="10">
    <source>
        <dbReference type="EMBL" id="MCK9876807.1"/>
    </source>
</evidence>
<keyword evidence="3" id="KW-1003">Cell membrane</keyword>
<feature type="transmembrane region" description="Helical" evidence="7">
    <location>
        <begin position="322"/>
        <end position="346"/>
    </location>
</feature>
<evidence type="ECO:0000256" key="5">
    <source>
        <dbReference type="ARBA" id="ARBA00022989"/>
    </source>
</evidence>
<evidence type="ECO:0000256" key="2">
    <source>
        <dbReference type="ARBA" id="ARBA00022448"/>
    </source>
</evidence>
<dbReference type="InterPro" id="IPR051393">
    <property type="entry name" value="ABC_transporter_permease"/>
</dbReference>
<gene>
    <name evidence="10" type="ORF">MXD59_13630</name>
</gene>
<dbReference type="PROSITE" id="PS50928">
    <property type="entry name" value="ABC_TM1"/>
    <property type="match status" value="1"/>
</dbReference>
<organism evidence="10 11">
    <name type="scientific">Frankia umida</name>
    <dbReference type="NCBI Taxonomy" id="573489"/>
    <lineage>
        <taxon>Bacteria</taxon>
        <taxon>Bacillati</taxon>
        <taxon>Actinomycetota</taxon>
        <taxon>Actinomycetes</taxon>
        <taxon>Frankiales</taxon>
        <taxon>Frankiaceae</taxon>
        <taxon>Frankia</taxon>
    </lineage>
</organism>
<dbReference type="InterPro" id="IPR035906">
    <property type="entry name" value="MetI-like_sf"/>
</dbReference>
<dbReference type="EMBL" id="JALKFT010000012">
    <property type="protein sequence ID" value="MCK9876807.1"/>
    <property type="molecule type" value="Genomic_DNA"/>
</dbReference>
<dbReference type="Gene3D" id="1.10.3720.10">
    <property type="entry name" value="MetI-like"/>
    <property type="match status" value="1"/>
</dbReference>
<evidence type="ECO:0000259" key="9">
    <source>
        <dbReference type="PROSITE" id="PS50928"/>
    </source>
</evidence>
<comment type="caution">
    <text evidence="10">The sequence shown here is derived from an EMBL/GenBank/DDBJ whole genome shotgun (WGS) entry which is preliminary data.</text>
</comment>
<feature type="compositionally biased region" description="Low complexity" evidence="8">
    <location>
        <begin position="29"/>
        <end position="51"/>
    </location>
</feature>
<keyword evidence="11" id="KW-1185">Reference proteome</keyword>
<evidence type="ECO:0000256" key="4">
    <source>
        <dbReference type="ARBA" id="ARBA00022692"/>
    </source>
</evidence>
<comment type="similarity">
    <text evidence="7">Belongs to the binding-protein-dependent transport system permease family.</text>
</comment>
<feature type="transmembrane region" description="Helical" evidence="7">
    <location>
        <begin position="137"/>
        <end position="159"/>
    </location>
</feature>
<dbReference type="CDD" id="cd06261">
    <property type="entry name" value="TM_PBP2"/>
    <property type="match status" value="1"/>
</dbReference>
<evidence type="ECO:0000256" key="1">
    <source>
        <dbReference type="ARBA" id="ARBA00004651"/>
    </source>
</evidence>
<name>A0ABT0JZZ6_9ACTN</name>
<keyword evidence="4 7" id="KW-0812">Transmembrane</keyword>
<feature type="domain" description="ABC transmembrane type-1" evidence="9">
    <location>
        <begin position="133"/>
        <end position="343"/>
    </location>
</feature>
<feature type="transmembrane region" description="Helical" evidence="7">
    <location>
        <begin position="72"/>
        <end position="90"/>
    </location>
</feature>
<dbReference type="PANTHER" id="PTHR30193">
    <property type="entry name" value="ABC TRANSPORTER PERMEASE PROTEIN"/>
    <property type="match status" value="1"/>
</dbReference>
<dbReference type="SUPFAM" id="SSF161098">
    <property type="entry name" value="MetI-like"/>
    <property type="match status" value="1"/>
</dbReference>
<feature type="transmembrane region" description="Helical" evidence="7">
    <location>
        <begin position="264"/>
        <end position="288"/>
    </location>
</feature>
<dbReference type="InterPro" id="IPR000515">
    <property type="entry name" value="MetI-like"/>
</dbReference>
<dbReference type="Proteomes" id="UP001201873">
    <property type="component" value="Unassembled WGS sequence"/>
</dbReference>
<proteinExistence type="inferred from homology"/>
<reference evidence="10 11" key="1">
    <citation type="submission" date="2022-04" db="EMBL/GenBank/DDBJ databases">
        <title>Genome diversity in the genus Frankia.</title>
        <authorList>
            <person name="Carlos-Shanley C."/>
            <person name="Hahn D."/>
        </authorList>
    </citation>
    <scope>NUCLEOTIDE SEQUENCE [LARGE SCALE GENOMIC DNA]</scope>
    <source>
        <strain evidence="10 11">Ag45/Mut15</strain>
    </source>
</reference>
<protein>
    <submittedName>
        <fullName evidence="10">Sugar ABC transporter permease</fullName>
    </submittedName>
</protein>
<comment type="subcellular location">
    <subcellularLocation>
        <location evidence="1 7">Cell membrane</location>
        <topology evidence="1 7">Multi-pass membrane protein</topology>
    </subcellularLocation>
</comment>
<evidence type="ECO:0000256" key="7">
    <source>
        <dbReference type="RuleBase" id="RU363032"/>
    </source>
</evidence>
<dbReference type="PANTHER" id="PTHR30193:SF45">
    <property type="entry name" value="ABC TRANSPORTER PERMEASE PROTEIN"/>
    <property type="match status" value="1"/>
</dbReference>
<sequence>MFVEVAPPTRLVPALPPNAGTSTTRPSRGSDTTATGAAGTGVAAASGAADAPPTPRDRRSAGSLARRLGRGIVPYLYLAPALGMLVVWIYRPLIQTANYSFYSWNLSPDQPAIPQGWHNYNRLFTLPEVGSSVLRTISMIALLLPFTIIIPIIVGLLTAEVRGRARTLYQALIFAPFLVAPVASAAVWQWMLTPDSGIVNRATGLKTNWLHERLPALLSITGIAGWQMLGFAVLVVSAGLASINGDYSEAASVDGASRWQSTRWLTLPLLSPTLVFLVLTTVLLAGTWTFPLIDTLTQGGPVSATTNIYYLLWQYGFKSFDAGFAAAAGVIFFAGFTLVAAFLVWLSDRLTFHDN</sequence>
<evidence type="ECO:0000256" key="8">
    <source>
        <dbReference type="SAM" id="MobiDB-lite"/>
    </source>
</evidence>
<keyword evidence="2 7" id="KW-0813">Transport</keyword>
<evidence type="ECO:0000256" key="3">
    <source>
        <dbReference type="ARBA" id="ARBA00022475"/>
    </source>
</evidence>
<evidence type="ECO:0000256" key="6">
    <source>
        <dbReference type="ARBA" id="ARBA00023136"/>
    </source>
</evidence>
<feature type="region of interest" description="Disordered" evidence="8">
    <location>
        <begin position="1"/>
        <end position="62"/>
    </location>
</feature>
<dbReference type="Pfam" id="PF00528">
    <property type="entry name" value="BPD_transp_1"/>
    <property type="match status" value="1"/>
</dbReference>
<feature type="transmembrane region" description="Helical" evidence="7">
    <location>
        <begin position="171"/>
        <end position="191"/>
    </location>
</feature>
<accession>A0ABT0JZZ6</accession>
<evidence type="ECO:0000313" key="11">
    <source>
        <dbReference type="Proteomes" id="UP001201873"/>
    </source>
</evidence>
<keyword evidence="5 7" id="KW-1133">Transmembrane helix</keyword>
<dbReference type="RefSeq" id="WP_248825102.1">
    <property type="nucleotide sequence ID" value="NZ_JALKFT010000012.1"/>
</dbReference>
<keyword evidence="6 7" id="KW-0472">Membrane</keyword>
<feature type="transmembrane region" description="Helical" evidence="7">
    <location>
        <begin position="216"/>
        <end position="243"/>
    </location>
</feature>